<evidence type="ECO:0000313" key="4">
    <source>
        <dbReference type="Proteomes" id="UP001161388"/>
    </source>
</evidence>
<dbReference type="InterPro" id="IPR009597">
    <property type="entry name" value="DUF1206"/>
</dbReference>
<feature type="transmembrane region" description="Helical" evidence="1">
    <location>
        <begin position="141"/>
        <end position="160"/>
    </location>
</feature>
<feature type="domain" description="DUF1206" evidence="2">
    <location>
        <begin position="15"/>
        <end position="81"/>
    </location>
</feature>
<evidence type="ECO:0000259" key="2">
    <source>
        <dbReference type="Pfam" id="PF06724"/>
    </source>
</evidence>
<feature type="transmembrane region" description="Helical" evidence="1">
    <location>
        <begin position="17"/>
        <end position="36"/>
    </location>
</feature>
<name>A0ABQ5VJ16_9RHOB</name>
<feature type="domain" description="DUF1206" evidence="2">
    <location>
        <begin position="188"/>
        <end position="256"/>
    </location>
</feature>
<evidence type="ECO:0000313" key="3">
    <source>
        <dbReference type="EMBL" id="GLQ27097.1"/>
    </source>
</evidence>
<dbReference type="Pfam" id="PF06724">
    <property type="entry name" value="DUF1206"/>
    <property type="match status" value="3"/>
</dbReference>
<feature type="transmembrane region" description="Helical" evidence="1">
    <location>
        <begin position="56"/>
        <end position="77"/>
    </location>
</feature>
<reference evidence="3" key="2">
    <citation type="submission" date="2023-01" db="EMBL/GenBank/DDBJ databases">
        <title>Draft genome sequence of Sulfitobacter pacificus strain NBRC 109915.</title>
        <authorList>
            <person name="Sun Q."/>
            <person name="Mori K."/>
        </authorList>
    </citation>
    <scope>NUCLEOTIDE SEQUENCE</scope>
    <source>
        <strain evidence="3">NBRC 109915</strain>
    </source>
</reference>
<gene>
    <name evidence="3" type="ORF">GCM10007927_19000</name>
</gene>
<comment type="caution">
    <text evidence="3">The sequence shown here is derived from an EMBL/GenBank/DDBJ whole genome shotgun (WGS) entry which is preliminary data.</text>
</comment>
<sequence>MISASHEALKWTMRAGYAARGVIYVLVGGLAFWAAFSPSQPEGTKDALTQLRAAPLGIAMLLCIAIGLLAYMIWRIVAGVVDVEEHGRGAKGVCARLGQIITGGIHGGIGLSIMALAIGSAGGGENSQIAWTQAVLDLPGGRGIVATGALVLAGAGLYYVKKGALSEYQDHLASAPLLSRIDPLLKYGLIIYGGLLVLVAVSFGFAAWHGEASQSGGLGQALQSLRDLAFGRMLLGFAGLGLIAFALYNLAEAIWRIVPAIDGPDVETMRRAAQRLT</sequence>
<keyword evidence="1" id="KW-1133">Transmembrane helix</keyword>
<feature type="domain" description="DUF1206" evidence="2">
    <location>
        <begin position="97"/>
        <end position="164"/>
    </location>
</feature>
<feature type="transmembrane region" description="Helical" evidence="1">
    <location>
        <begin position="229"/>
        <end position="251"/>
    </location>
</feature>
<keyword evidence="1" id="KW-0812">Transmembrane</keyword>
<proteinExistence type="predicted"/>
<keyword evidence="4" id="KW-1185">Reference proteome</keyword>
<dbReference type="Proteomes" id="UP001161388">
    <property type="component" value="Unassembled WGS sequence"/>
</dbReference>
<reference evidence="3" key="1">
    <citation type="journal article" date="2014" name="Int. J. Syst. Evol. Microbiol.">
        <title>Complete genome of a new Firmicutes species belonging to the dominant human colonic microbiota ('Ruminococcus bicirculans') reveals two chromosomes and a selective capacity to utilize plant glucans.</title>
        <authorList>
            <consortium name="NISC Comparative Sequencing Program"/>
            <person name="Wegmann U."/>
            <person name="Louis P."/>
            <person name="Goesmann A."/>
            <person name="Henrissat B."/>
            <person name="Duncan S.H."/>
            <person name="Flint H.J."/>
        </authorList>
    </citation>
    <scope>NUCLEOTIDE SEQUENCE</scope>
    <source>
        <strain evidence="3">NBRC 109915</strain>
    </source>
</reference>
<dbReference type="RefSeq" id="WP_284372851.1">
    <property type="nucleotide sequence ID" value="NZ_BSNL01000001.1"/>
</dbReference>
<organism evidence="3 4">
    <name type="scientific">Sulfitobacter pacificus</name>
    <dbReference type="NCBI Taxonomy" id="1499314"/>
    <lineage>
        <taxon>Bacteria</taxon>
        <taxon>Pseudomonadati</taxon>
        <taxon>Pseudomonadota</taxon>
        <taxon>Alphaproteobacteria</taxon>
        <taxon>Rhodobacterales</taxon>
        <taxon>Roseobacteraceae</taxon>
        <taxon>Sulfitobacter</taxon>
    </lineage>
</organism>
<protein>
    <submittedName>
        <fullName evidence="3">Membrane protein</fullName>
    </submittedName>
</protein>
<feature type="transmembrane region" description="Helical" evidence="1">
    <location>
        <begin position="189"/>
        <end position="209"/>
    </location>
</feature>
<keyword evidence="1" id="KW-0472">Membrane</keyword>
<feature type="transmembrane region" description="Helical" evidence="1">
    <location>
        <begin position="97"/>
        <end position="121"/>
    </location>
</feature>
<evidence type="ECO:0000256" key="1">
    <source>
        <dbReference type="SAM" id="Phobius"/>
    </source>
</evidence>
<accession>A0ABQ5VJ16</accession>
<dbReference type="EMBL" id="BSNL01000001">
    <property type="protein sequence ID" value="GLQ27097.1"/>
    <property type="molecule type" value="Genomic_DNA"/>
</dbReference>